<dbReference type="HOGENOM" id="CLU_3270161_0_0_6"/>
<keyword evidence="2" id="KW-1185">Reference proteome</keyword>
<sequence>MNSKTSTKHQQNHKVTVSNRFIDFWLSLSMLELGYDFILDW</sequence>
<proteinExistence type="predicted"/>
<dbReference type="KEGG" id="efe:EFER_1025"/>
<gene>
    <name evidence="1" type="ordered locus">EFER_1025</name>
</gene>
<organism evidence="1 2">
    <name type="scientific">Escherichia fergusonii (strain ATCC 35469 / DSM 13698 / CCUG 18766 / IAM 14443 / JCM 21226 / LMG 7866 / NBRC 102419 / NCTC 12128 / CDC 0568-73)</name>
    <dbReference type="NCBI Taxonomy" id="585054"/>
    <lineage>
        <taxon>Bacteria</taxon>
        <taxon>Pseudomonadati</taxon>
        <taxon>Pseudomonadota</taxon>
        <taxon>Gammaproteobacteria</taxon>
        <taxon>Enterobacterales</taxon>
        <taxon>Enterobacteriaceae</taxon>
        <taxon>Escherichia</taxon>
    </lineage>
</organism>
<name>B7LN45_ESCF3</name>
<dbReference type="Proteomes" id="UP000000745">
    <property type="component" value="Chromosome"/>
</dbReference>
<dbReference type="EMBL" id="CU928158">
    <property type="protein sequence ID" value="CAQ88556.1"/>
    <property type="molecule type" value="Genomic_DNA"/>
</dbReference>
<dbReference type="AlphaFoldDB" id="B7LN45"/>
<protein>
    <submittedName>
        <fullName evidence="1">Uncharacterized protein</fullName>
    </submittedName>
</protein>
<evidence type="ECO:0000313" key="2">
    <source>
        <dbReference type="Proteomes" id="UP000000745"/>
    </source>
</evidence>
<accession>B7LN45</accession>
<reference evidence="2" key="1">
    <citation type="journal article" date="2009" name="PLoS Genet.">
        <title>Organised genome dynamics in the Escherichia coli species results in highly diverse adaptive paths.</title>
        <authorList>
            <person name="Touchon M."/>
            <person name="Hoede C."/>
            <person name="Tenaillon O."/>
            <person name="Barbe V."/>
            <person name="Baeriswyl S."/>
            <person name="Bidet P."/>
            <person name="Bingen E."/>
            <person name="Bonacorsi S."/>
            <person name="Bouchier C."/>
            <person name="Bouvet O."/>
            <person name="Calteau A."/>
            <person name="Chiapello H."/>
            <person name="Clermont O."/>
            <person name="Cruveiller S."/>
            <person name="Danchin A."/>
            <person name="Diard M."/>
            <person name="Dossat C."/>
            <person name="Karoui M.E."/>
            <person name="Frapy E."/>
            <person name="Garry L."/>
            <person name="Ghigo J.M."/>
            <person name="Gilles A.M."/>
            <person name="Johnson J."/>
            <person name="Le Bouguenec C."/>
            <person name="Lescat M."/>
            <person name="Mangenot S."/>
            <person name="Martinez-Jehanne V."/>
            <person name="Matic I."/>
            <person name="Nassif X."/>
            <person name="Oztas S."/>
            <person name="Petit M.A."/>
            <person name="Pichon C."/>
            <person name="Rouy Z."/>
            <person name="Ruf C.S."/>
            <person name="Schneider D."/>
            <person name="Tourret J."/>
            <person name="Vacherie B."/>
            <person name="Vallenet D."/>
            <person name="Medigue C."/>
            <person name="Rocha E.P.C."/>
            <person name="Denamur E."/>
        </authorList>
    </citation>
    <scope>NUCLEOTIDE SEQUENCE [LARGE SCALE GENOMIC DNA]</scope>
    <source>
        <strain evidence="2">ATCC 35469 / DSM 13698 / BCRC 15582 / CCUG 18766 / IAM 14443 / JCM 21226 / LMG 7866 / NBRC 102419 / NCTC 12128 / CDC 0568-73</strain>
    </source>
</reference>
<evidence type="ECO:0000313" key="1">
    <source>
        <dbReference type="EMBL" id="CAQ88556.1"/>
    </source>
</evidence>